<sequence length="196" mass="20672">MKRSLGVWTAAAIVVLSACTQTPRDLTLPLDQNGPGPDVVRAEEHLVTECLAAYGVTAGDLRRRHPNAGYLGWLGEPVTGYSAMGEYAFTGDAEAVYLGTVERRGGRTVPGGGCRQAVHDHLRPPRKDPLDVLAQQAAGAAGQDPRIAGADERWAGCMREKVIAAGGPAMADVKAYTTELEAAAAKVLAGDHTRTW</sequence>
<dbReference type="Proteomes" id="UP000479526">
    <property type="component" value="Unassembled WGS sequence"/>
</dbReference>
<dbReference type="PROSITE" id="PS51257">
    <property type="entry name" value="PROKAR_LIPOPROTEIN"/>
    <property type="match status" value="1"/>
</dbReference>
<keyword evidence="2" id="KW-1185">Reference proteome</keyword>
<reference evidence="1 2" key="1">
    <citation type="submission" date="2020-01" db="EMBL/GenBank/DDBJ databases">
        <title>Herbidospora sp. NEAU-GS84 nov., a novel actinomycete isolated from soil.</title>
        <authorList>
            <person name="Han L."/>
        </authorList>
    </citation>
    <scope>NUCLEOTIDE SEQUENCE [LARGE SCALE GENOMIC DNA]</scope>
    <source>
        <strain evidence="1 2">NEAU-GS84</strain>
    </source>
</reference>
<evidence type="ECO:0000313" key="2">
    <source>
        <dbReference type="Proteomes" id="UP000479526"/>
    </source>
</evidence>
<gene>
    <name evidence="1" type="ORF">GT755_35080</name>
</gene>
<dbReference type="AlphaFoldDB" id="A0A7C9K1I8"/>
<protein>
    <recommendedName>
        <fullName evidence="3">Lipoprotein</fullName>
    </recommendedName>
</protein>
<proteinExistence type="predicted"/>
<dbReference type="EMBL" id="WXEW01000012">
    <property type="protein sequence ID" value="NAS26879.1"/>
    <property type="molecule type" value="Genomic_DNA"/>
</dbReference>
<evidence type="ECO:0008006" key="3">
    <source>
        <dbReference type="Google" id="ProtNLM"/>
    </source>
</evidence>
<evidence type="ECO:0000313" key="1">
    <source>
        <dbReference type="EMBL" id="NAS26879.1"/>
    </source>
</evidence>
<comment type="caution">
    <text evidence="1">The sequence shown here is derived from an EMBL/GenBank/DDBJ whole genome shotgun (WGS) entry which is preliminary data.</text>
</comment>
<organism evidence="1 2">
    <name type="scientific">Herbidospora solisilvae</name>
    <dbReference type="NCBI Taxonomy" id="2696284"/>
    <lineage>
        <taxon>Bacteria</taxon>
        <taxon>Bacillati</taxon>
        <taxon>Actinomycetota</taxon>
        <taxon>Actinomycetes</taxon>
        <taxon>Streptosporangiales</taxon>
        <taxon>Streptosporangiaceae</taxon>
        <taxon>Herbidospora</taxon>
    </lineage>
</organism>
<name>A0A7C9K1I8_9ACTN</name>
<accession>A0A7C9K1I8</accession>
<dbReference type="RefSeq" id="WP_161483855.1">
    <property type="nucleotide sequence ID" value="NZ_WXEW01000012.1"/>
</dbReference>